<keyword evidence="2" id="KW-0805">Transcription regulation</keyword>
<name>A0A0E0K5A2_ORYPU</name>
<evidence type="ECO:0000256" key="3">
    <source>
        <dbReference type="ARBA" id="ARBA00022946"/>
    </source>
</evidence>
<dbReference type="AlphaFoldDB" id="A0A0E0K5A2"/>
<comment type="similarity">
    <text evidence="1">Belongs to the mTERF family.</text>
</comment>
<dbReference type="HOGENOM" id="CLU_336292_0_0_1"/>
<accession>A0A0E0K5A2</accession>
<dbReference type="GO" id="GO:0006353">
    <property type="term" value="P:DNA-templated transcription termination"/>
    <property type="evidence" value="ECO:0007669"/>
    <property type="project" value="UniProtKB-KW"/>
</dbReference>
<dbReference type="Pfam" id="PF02536">
    <property type="entry name" value="mTERF"/>
    <property type="match status" value="2"/>
</dbReference>
<dbReference type="InterPro" id="IPR038538">
    <property type="entry name" value="MTERF_sf"/>
</dbReference>
<dbReference type="GO" id="GO:0003676">
    <property type="term" value="F:nucleic acid binding"/>
    <property type="evidence" value="ECO:0007669"/>
    <property type="project" value="InterPro"/>
</dbReference>
<reference evidence="5" key="1">
    <citation type="submission" date="2015-04" db="UniProtKB">
        <authorList>
            <consortium name="EnsemblPlants"/>
        </authorList>
    </citation>
    <scope>IDENTIFICATION</scope>
</reference>
<keyword evidence="3" id="KW-0809">Transit peptide</keyword>
<dbReference type="STRING" id="4537.A0A0E0K5A2"/>
<dbReference type="PANTHER" id="PTHR13068">
    <property type="entry name" value="CGI-12 PROTEIN-RELATED"/>
    <property type="match status" value="1"/>
</dbReference>
<keyword evidence="2" id="KW-0804">Transcription</keyword>
<dbReference type="Gramene" id="OPUNC02G30130.2">
    <property type="protein sequence ID" value="OPUNC02G30130.2"/>
    <property type="gene ID" value="OPUNC02G30130"/>
</dbReference>
<protein>
    <submittedName>
        <fullName evidence="5">Uncharacterized protein</fullName>
    </submittedName>
</protein>
<dbReference type="EnsemblPlants" id="OPUNC02G30130.2">
    <property type="protein sequence ID" value="OPUNC02G30130.2"/>
    <property type="gene ID" value="OPUNC02G30130"/>
</dbReference>
<dbReference type="Proteomes" id="UP000026962">
    <property type="component" value="Chromosome 2"/>
</dbReference>
<reference evidence="5" key="2">
    <citation type="submission" date="2018-05" db="EMBL/GenBank/DDBJ databases">
        <title>OpunRS2 (Oryza punctata Reference Sequence Version 2).</title>
        <authorList>
            <person name="Zhang J."/>
            <person name="Kudrna D."/>
            <person name="Lee S."/>
            <person name="Talag J."/>
            <person name="Welchert J."/>
            <person name="Wing R.A."/>
        </authorList>
    </citation>
    <scope>NUCLEOTIDE SEQUENCE [LARGE SCALE GENOMIC DNA]</scope>
</reference>
<dbReference type="FunFam" id="1.25.70.10:FF:000016">
    <property type="entry name" value="Mitochondrial transcription termination factor-like"/>
    <property type="match status" value="1"/>
</dbReference>
<dbReference type="PANTHER" id="PTHR13068:SF236">
    <property type="entry name" value="OS02G0749800 PROTEIN"/>
    <property type="match status" value="1"/>
</dbReference>
<evidence type="ECO:0000256" key="1">
    <source>
        <dbReference type="ARBA" id="ARBA00007692"/>
    </source>
</evidence>
<dbReference type="FunFam" id="1.25.70.10:FF:000001">
    <property type="entry name" value="Mitochondrial transcription termination factor-like"/>
    <property type="match status" value="2"/>
</dbReference>
<dbReference type="InterPro" id="IPR003690">
    <property type="entry name" value="MTERF"/>
</dbReference>
<dbReference type="eggNOG" id="KOG1267">
    <property type="taxonomic scope" value="Eukaryota"/>
</dbReference>
<evidence type="ECO:0000256" key="4">
    <source>
        <dbReference type="SAM" id="MobiDB-lite"/>
    </source>
</evidence>
<proteinExistence type="inferred from homology"/>
<evidence type="ECO:0000256" key="2">
    <source>
        <dbReference type="ARBA" id="ARBA00022472"/>
    </source>
</evidence>
<feature type="region of interest" description="Disordered" evidence="4">
    <location>
        <begin position="14"/>
        <end position="51"/>
    </location>
</feature>
<sequence length="795" mass="87415">MLLLPGHPILAGPAMSPSPSSSLFRSSLPRTSSASTSPAAASTSSDNTTASSSFSVEDYLVNRCNLYPNVAARVALELSAIRSPSRPDAVLAFLAEELGLSPPLVAVAVARDPKIITCSVPKTLEPRAAELRALGFTTFQMGLVVARCGAAVFRSSTLLVNVQFWLGYLRGRVDKLVGALKENPALLTADIRMASSTIALLQEEGGLTDDDIGWFCVSYASKLLVATPEEAEAVLAHADEFGVPRRTRPFKDAIVSAFCMTPERLAWKTTFFRDELGWTEAQVKTAAAKMPTVLMVSVERLRKNWEFLTKEVGMDAERVANFPALLRYDLDGRLVPRFRVVRLLQARRLWRGRDFINVATIAEEDFVSKFIRPFLVKVPNLAKVYESAIGEKELKNSKTAMLLAPMPLLFLASAPLAAVHLPARCRLRLQLLSRAAPEAASVTTTTTTAPDNHFVVEEYLISNCNLTQLQAHKASKSIAHIKSRSNPDAVLAFLADFGLSPKEVAAIVASNPRILCARIDRSLAPICAELRALGLSANQIARLAQITGRYFLCRSFVSKVRFWLPLFGSSERLLQASDWNYWLLTSDLEKVVEPNVSFLKECGLSARDISKLLVAAPRLVTMHPDYVKDAVRRAIQLGVAPGSQMFRHALSTAGCIGQDKIDAKVAVLKESLGWSQEEVNLAVSKAPRILVASEERLRRNAEFLIDEVGLQPQYVARRSVLLMYSLERRLVPRHLVVKLLKERGLIEQDRCFFNAVAPTEEKFLEKFVIPFEECVPGLADAYESACAGKTPVQAV</sequence>
<dbReference type="Gene3D" id="1.25.70.10">
    <property type="entry name" value="Transcription termination factor 3, mitochondrial"/>
    <property type="match status" value="3"/>
</dbReference>
<keyword evidence="6" id="KW-1185">Reference proteome</keyword>
<evidence type="ECO:0000313" key="5">
    <source>
        <dbReference type="EnsemblPlants" id="OPUNC02G30130.2"/>
    </source>
</evidence>
<feature type="compositionally biased region" description="Low complexity" evidence="4">
    <location>
        <begin position="17"/>
        <end position="51"/>
    </location>
</feature>
<keyword evidence="2" id="KW-0806">Transcription termination</keyword>
<evidence type="ECO:0000313" key="6">
    <source>
        <dbReference type="Proteomes" id="UP000026962"/>
    </source>
</evidence>
<organism evidence="5">
    <name type="scientific">Oryza punctata</name>
    <name type="common">Red rice</name>
    <dbReference type="NCBI Taxonomy" id="4537"/>
    <lineage>
        <taxon>Eukaryota</taxon>
        <taxon>Viridiplantae</taxon>
        <taxon>Streptophyta</taxon>
        <taxon>Embryophyta</taxon>
        <taxon>Tracheophyta</taxon>
        <taxon>Spermatophyta</taxon>
        <taxon>Magnoliopsida</taxon>
        <taxon>Liliopsida</taxon>
        <taxon>Poales</taxon>
        <taxon>Poaceae</taxon>
        <taxon>BOP clade</taxon>
        <taxon>Oryzoideae</taxon>
        <taxon>Oryzeae</taxon>
        <taxon>Oryzinae</taxon>
        <taxon>Oryza</taxon>
    </lineage>
</organism>
<dbReference type="SMART" id="SM00733">
    <property type="entry name" value="Mterf"/>
    <property type="match status" value="8"/>
</dbReference>